<dbReference type="OrthoDB" id="534666at2759"/>
<evidence type="ECO:0000256" key="2">
    <source>
        <dbReference type="ARBA" id="ARBA00022723"/>
    </source>
</evidence>
<sequence>MLRHLKFRKNFFHKTQRRFASSGYYVLLPQIPPDTFSTSETNELLNTTKVPSSFKIESKKFRDAIGLLSLNFESNVWKVEMMLKDPTYSRLKLLSDLDSSELDYAVAITTVVHIIENLPAFDKLLKRADQARNWKYKSGPIYYAVKELLADNPRNIQLQHHVHMGKVNGVELTPKALHVVEKLYADISSDLGKFNENISSANAAFKHLIADETHLGDMSITDVTAIAKDKSNPKRGPWVLNLNKQCYNAFMENSPVQALRWNLWQAYHQRASDRNRNNSVLLENVRGCRRRIAKTLGYRNNAELSLETKLAGNVHNVKSMIATLLVKCMPQQKKEHERLQEFATSQGFESTLKPWDVQYWRKKEREHLFGLQDLTFPYEETLASLLKFTSTLFPIEYEKVSDTHYRIHDKSTLVGQFVLDPFRTATKFPGMYTIRNKLFTTLIANFEPPIHGKQSCLTPQELTLLFEYFGHLLQKCFAPNDESIPVDFKIPGHFLTYWLGNKNFVESYLGLKDERLNNFLKSRLHFAATDVCHELYLSDLGLELDLSEEFWHDLVKKMWPTYSATELDKNKHLCSSILVHYGSQYYGDLWSRMLAADCYRAFVELREPKDLAVDGSRFYKSLLDGRDSSQPSERFRSFRGRDPSPDAFIWSIGQSCKFGRPIPGSCKCGTEKEPICGSDLEDYKNLCEFKCAQDCNPSLVKFKGLLYFKSLHDVLKKSGTLKRSECLRLVQDQSWTGQKLLNHCHRVNTEDNASSTEPK</sequence>
<reference evidence="8" key="1">
    <citation type="submission" date="2021-06" db="EMBL/GenBank/DDBJ databases">
        <authorList>
            <person name="Hodson N. C."/>
            <person name="Mongue J. A."/>
            <person name="Jaron S. K."/>
        </authorList>
    </citation>
    <scope>NUCLEOTIDE SEQUENCE</scope>
</reference>
<accession>A0A8J2JH38</accession>
<dbReference type="InterPro" id="IPR001567">
    <property type="entry name" value="Pept_M3A_M3B_dom"/>
</dbReference>
<dbReference type="CDD" id="cd00104">
    <property type="entry name" value="KAZAL_FS"/>
    <property type="match status" value="1"/>
</dbReference>
<evidence type="ECO:0000256" key="5">
    <source>
        <dbReference type="ARBA" id="ARBA00023049"/>
    </source>
</evidence>
<proteinExistence type="inferred from homology"/>
<evidence type="ECO:0000313" key="9">
    <source>
        <dbReference type="Proteomes" id="UP000708208"/>
    </source>
</evidence>
<dbReference type="EMBL" id="CAJVCH010021519">
    <property type="protein sequence ID" value="CAG7691062.1"/>
    <property type="molecule type" value="Genomic_DNA"/>
</dbReference>
<dbReference type="GO" id="GO:0046872">
    <property type="term" value="F:metal ion binding"/>
    <property type="evidence" value="ECO:0007669"/>
    <property type="project" value="UniProtKB-UniRule"/>
</dbReference>
<dbReference type="PANTHER" id="PTHR11804:SF83">
    <property type="entry name" value="LD37516P"/>
    <property type="match status" value="1"/>
</dbReference>
<dbReference type="PANTHER" id="PTHR11804">
    <property type="entry name" value="PROTEASE M3 THIMET OLIGOPEPTIDASE-RELATED"/>
    <property type="match status" value="1"/>
</dbReference>
<evidence type="ECO:0000256" key="3">
    <source>
        <dbReference type="ARBA" id="ARBA00022801"/>
    </source>
</evidence>
<dbReference type="InterPro" id="IPR002350">
    <property type="entry name" value="Kazal_dom"/>
</dbReference>
<keyword evidence="5 6" id="KW-0482">Metalloprotease</keyword>
<comment type="cofactor">
    <cofactor evidence="6">
        <name>Zn(2+)</name>
        <dbReference type="ChEBI" id="CHEBI:29105"/>
    </cofactor>
    <text evidence="6">Binds 1 zinc ion.</text>
</comment>
<keyword evidence="4 6" id="KW-0862">Zinc</keyword>
<comment type="caution">
    <text evidence="8">The sequence shown here is derived from an EMBL/GenBank/DDBJ whole genome shotgun (WGS) entry which is preliminary data.</text>
</comment>
<dbReference type="PROSITE" id="PS00282">
    <property type="entry name" value="KAZAL_1"/>
    <property type="match status" value="1"/>
</dbReference>
<protein>
    <recommendedName>
        <fullName evidence="7">Kazal-like domain-containing protein</fullName>
    </recommendedName>
</protein>
<dbReference type="GO" id="GO:0004222">
    <property type="term" value="F:metalloendopeptidase activity"/>
    <property type="evidence" value="ECO:0007669"/>
    <property type="project" value="InterPro"/>
</dbReference>
<evidence type="ECO:0000256" key="4">
    <source>
        <dbReference type="ARBA" id="ARBA00022833"/>
    </source>
</evidence>
<evidence type="ECO:0000256" key="6">
    <source>
        <dbReference type="RuleBase" id="RU003435"/>
    </source>
</evidence>
<keyword evidence="3 6" id="KW-0378">Hydrolase</keyword>
<dbReference type="AlphaFoldDB" id="A0A8J2JH38"/>
<dbReference type="InterPro" id="IPR045090">
    <property type="entry name" value="Pept_M3A_M3B"/>
</dbReference>
<organism evidence="8 9">
    <name type="scientific">Allacma fusca</name>
    <dbReference type="NCBI Taxonomy" id="39272"/>
    <lineage>
        <taxon>Eukaryota</taxon>
        <taxon>Metazoa</taxon>
        <taxon>Ecdysozoa</taxon>
        <taxon>Arthropoda</taxon>
        <taxon>Hexapoda</taxon>
        <taxon>Collembola</taxon>
        <taxon>Symphypleona</taxon>
        <taxon>Sminthuridae</taxon>
        <taxon>Allacma</taxon>
    </lineage>
</organism>
<evidence type="ECO:0000313" key="8">
    <source>
        <dbReference type="EMBL" id="CAG7691062.1"/>
    </source>
</evidence>
<keyword evidence="1 6" id="KW-0645">Protease</keyword>
<dbReference type="PROSITE" id="PS51465">
    <property type="entry name" value="KAZAL_2"/>
    <property type="match status" value="1"/>
</dbReference>
<gene>
    <name evidence="8" type="ORF">AFUS01_LOCUS3565</name>
</gene>
<keyword evidence="9" id="KW-1185">Reference proteome</keyword>
<dbReference type="Pfam" id="PF01432">
    <property type="entry name" value="Peptidase_M3"/>
    <property type="match status" value="1"/>
</dbReference>
<dbReference type="Proteomes" id="UP000708208">
    <property type="component" value="Unassembled WGS sequence"/>
</dbReference>
<name>A0A8J2JH38_9HEXA</name>
<dbReference type="GO" id="GO:0006508">
    <property type="term" value="P:proteolysis"/>
    <property type="evidence" value="ECO:0007669"/>
    <property type="project" value="UniProtKB-KW"/>
</dbReference>
<evidence type="ECO:0000259" key="7">
    <source>
        <dbReference type="PROSITE" id="PS51465"/>
    </source>
</evidence>
<comment type="similarity">
    <text evidence="6">Belongs to the peptidase M3 family.</text>
</comment>
<feature type="domain" description="Kazal-like" evidence="7">
    <location>
        <begin position="660"/>
        <end position="693"/>
    </location>
</feature>
<evidence type="ECO:0000256" key="1">
    <source>
        <dbReference type="ARBA" id="ARBA00022670"/>
    </source>
</evidence>
<keyword evidence="2 6" id="KW-0479">Metal-binding</keyword>